<sequence>MGEPDRQSAMNPQDQPLDTGLASLVLAMRLLHLPVEYLSLRHVQANRPLINAQDLVSLVQRLGHRARRVKPALEGLADLPQPSIVPTRDGHFAVIAAVVDGQVLYHDPREGRPESLSLAAFSERWAGEVVLVAAGAQQSGQPKFDISWFTQAMLRFRQPFVEVMLASVALQLLALATPLLFQMVIDTVLVHRAMATLLVVCVGMAGLIVFDTVIRTVRGYILFHTTSRMDVELGARLYRHLLSLPVAYFLSRRVGDTLSRVRELENIREFITSSAITLLIDLVFATVFLVAMFLYSPMLSGIVALSLLGYVVVSVISTPILKRKLDEKFERGAEVNAFLIESIHGVEAVKGMAVEPLLQHRWERRLASYVKSGFAVEQLGLWVGGTVQTISKFSFLLVLYFGALEVMGERLTVGQLVAFNMLASQVTAPILRIAELWQRFQQMRLSVERLGDILNASPEVTSLTQVAMPKLRGQIDMENVAFRYQPDGKDVLSNISLRVEPGQMIGVVGQSGSGKSTLAKLALRLYLPTEGRVLVDGVDISTIDPASLRSQVGVVAQENMLFMGSIRDNIAFGHPQASLAEVMEAARLAGAHEFISALPAGYDTAVEERGSNFSGGQRQRIAIARALLRNPSLLIFDEATSALDVETEQVIQRNLQQIAHGRTMLIIAHRLSAVRQCDVIITLEQGRIVEMGNHDTLLASRGRYADMWSMQAVN</sequence>
<dbReference type="Gene3D" id="1.20.1560.10">
    <property type="entry name" value="ABC transporter type 1, transmembrane domain"/>
    <property type="match status" value="1"/>
</dbReference>
<feature type="transmembrane region" description="Helical" evidence="8">
    <location>
        <begin position="270"/>
        <end position="295"/>
    </location>
</feature>
<dbReference type="EMBL" id="JARRAF010000019">
    <property type="protein sequence ID" value="MDK2125426.1"/>
    <property type="molecule type" value="Genomic_DNA"/>
</dbReference>
<dbReference type="InterPro" id="IPR003439">
    <property type="entry name" value="ABC_transporter-like_ATP-bd"/>
</dbReference>
<comment type="caution">
    <text evidence="12">The sequence shown here is derived from an EMBL/GenBank/DDBJ whole genome shotgun (WGS) entry which is preliminary data.</text>
</comment>
<evidence type="ECO:0000259" key="11">
    <source>
        <dbReference type="PROSITE" id="PS50990"/>
    </source>
</evidence>
<dbReference type="SMART" id="SM00382">
    <property type="entry name" value="AAA"/>
    <property type="match status" value="1"/>
</dbReference>
<reference evidence="12" key="1">
    <citation type="submission" date="2023-03" db="EMBL/GenBank/DDBJ databases">
        <title>Chitinimonas shenzhenensis gen. nov., sp. nov., a novel member of family Burkholderiaceae isolated from activated sludge collected in Shen Zhen, China.</title>
        <authorList>
            <person name="Wang X."/>
        </authorList>
    </citation>
    <scope>NUCLEOTIDE SEQUENCE</scope>
    <source>
        <strain evidence="12">DQS-5</strain>
    </source>
</reference>
<keyword evidence="6 8" id="KW-1133">Transmembrane helix</keyword>
<dbReference type="RefSeq" id="WP_284101737.1">
    <property type="nucleotide sequence ID" value="NZ_JARRAF010000019.1"/>
</dbReference>
<evidence type="ECO:0000256" key="7">
    <source>
        <dbReference type="ARBA" id="ARBA00023136"/>
    </source>
</evidence>
<dbReference type="CDD" id="cd18588">
    <property type="entry name" value="ABC_6TM_CyaB_HlyB_like"/>
    <property type="match status" value="1"/>
</dbReference>
<name>A0ABT7DZF3_9NEIS</name>
<keyword evidence="2" id="KW-1003">Cell membrane</keyword>
<feature type="transmembrane region" description="Helical" evidence="8">
    <location>
        <begin position="301"/>
        <end position="321"/>
    </location>
</feature>
<feature type="transmembrane region" description="Helical" evidence="8">
    <location>
        <begin position="160"/>
        <end position="181"/>
    </location>
</feature>
<dbReference type="PROSITE" id="PS00211">
    <property type="entry name" value="ABC_TRANSPORTER_1"/>
    <property type="match status" value="1"/>
</dbReference>
<dbReference type="Gene3D" id="3.90.70.10">
    <property type="entry name" value="Cysteine proteinases"/>
    <property type="match status" value="1"/>
</dbReference>
<dbReference type="Proteomes" id="UP001172778">
    <property type="component" value="Unassembled WGS sequence"/>
</dbReference>
<gene>
    <name evidence="12" type="ORF">PZA18_15330</name>
</gene>
<dbReference type="InterPro" id="IPR017871">
    <property type="entry name" value="ABC_transporter-like_CS"/>
</dbReference>
<dbReference type="InterPro" id="IPR010132">
    <property type="entry name" value="ATPase_T1SS_HlyB"/>
</dbReference>
<dbReference type="Pfam" id="PF00005">
    <property type="entry name" value="ABC_tran"/>
    <property type="match status" value="1"/>
</dbReference>
<dbReference type="InterPro" id="IPR036640">
    <property type="entry name" value="ABC1_TM_sf"/>
</dbReference>
<protein>
    <submittedName>
        <fullName evidence="12">Type I secretion system permease/ATPase</fullName>
    </submittedName>
</protein>
<dbReference type="InterPro" id="IPR039421">
    <property type="entry name" value="Type_1_exporter"/>
</dbReference>
<organism evidence="12 13">
    <name type="scientific">Parachitinimonas caeni</name>
    <dbReference type="NCBI Taxonomy" id="3031301"/>
    <lineage>
        <taxon>Bacteria</taxon>
        <taxon>Pseudomonadati</taxon>
        <taxon>Pseudomonadota</taxon>
        <taxon>Betaproteobacteria</taxon>
        <taxon>Neisseriales</taxon>
        <taxon>Chitinibacteraceae</taxon>
        <taxon>Parachitinimonas</taxon>
    </lineage>
</organism>
<evidence type="ECO:0000256" key="3">
    <source>
        <dbReference type="ARBA" id="ARBA00022692"/>
    </source>
</evidence>
<keyword evidence="3 8" id="KW-0812">Transmembrane</keyword>
<proteinExistence type="predicted"/>
<feature type="transmembrane region" description="Helical" evidence="8">
    <location>
        <begin position="379"/>
        <end position="401"/>
    </location>
</feature>
<evidence type="ECO:0000259" key="10">
    <source>
        <dbReference type="PROSITE" id="PS50929"/>
    </source>
</evidence>
<dbReference type="PROSITE" id="PS50990">
    <property type="entry name" value="PEPTIDASE_C39"/>
    <property type="match status" value="1"/>
</dbReference>
<dbReference type="SUPFAM" id="SSF52540">
    <property type="entry name" value="P-loop containing nucleoside triphosphate hydrolases"/>
    <property type="match status" value="1"/>
</dbReference>
<evidence type="ECO:0000256" key="4">
    <source>
        <dbReference type="ARBA" id="ARBA00022741"/>
    </source>
</evidence>
<dbReference type="PANTHER" id="PTHR24221">
    <property type="entry name" value="ATP-BINDING CASSETTE SUB-FAMILY B"/>
    <property type="match status" value="1"/>
</dbReference>
<evidence type="ECO:0000256" key="1">
    <source>
        <dbReference type="ARBA" id="ARBA00004651"/>
    </source>
</evidence>
<dbReference type="InterPro" id="IPR011527">
    <property type="entry name" value="ABC1_TM_dom"/>
</dbReference>
<keyword evidence="4" id="KW-0547">Nucleotide-binding</keyword>
<dbReference type="Pfam" id="PF03412">
    <property type="entry name" value="Peptidase_C39"/>
    <property type="match status" value="1"/>
</dbReference>
<evidence type="ECO:0000313" key="13">
    <source>
        <dbReference type="Proteomes" id="UP001172778"/>
    </source>
</evidence>
<comment type="subcellular location">
    <subcellularLocation>
        <location evidence="1">Cell membrane</location>
        <topology evidence="1">Multi-pass membrane protein</topology>
    </subcellularLocation>
</comment>
<accession>A0ABT7DZF3</accession>
<keyword evidence="13" id="KW-1185">Reference proteome</keyword>
<evidence type="ECO:0000256" key="5">
    <source>
        <dbReference type="ARBA" id="ARBA00022840"/>
    </source>
</evidence>
<dbReference type="PROSITE" id="PS50929">
    <property type="entry name" value="ABC_TM1F"/>
    <property type="match status" value="1"/>
</dbReference>
<evidence type="ECO:0000256" key="6">
    <source>
        <dbReference type="ARBA" id="ARBA00022989"/>
    </source>
</evidence>
<keyword evidence="7 8" id="KW-0472">Membrane</keyword>
<dbReference type="PANTHER" id="PTHR24221:SF647">
    <property type="entry name" value="BLL6336 PROTEIN"/>
    <property type="match status" value="1"/>
</dbReference>
<feature type="transmembrane region" description="Helical" evidence="8">
    <location>
        <begin position="193"/>
        <end position="214"/>
    </location>
</feature>
<evidence type="ECO:0000256" key="8">
    <source>
        <dbReference type="SAM" id="Phobius"/>
    </source>
</evidence>
<dbReference type="InterPro" id="IPR005074">
    <property type="entry name" value="Peptidase_C39"/>
</dbReference>
<feature type="domain" description="Peptidase C39" evidence="11">
    <location>
        <begin position="13"/>
        <end position="132"/>
    </location>
</feature>
<dbReference type="PROSITE" id="PS50893">
    <property type="entry name" value="ABC_TRANSPORTER_2"/>
    <property type="match status" value="1"/>
</dbReference>
<keyword evidence="5" id="KW-0067">ATP-binding</keyword>
<dbReference type="Gene3D" id="3.40.50.300">
    <property type="entry name" value="P-loop containing nucleotide triphosphate hydrolases"/>
    <property type="match status" value="1"/>
</dbReference>
<evidence type="ECO:0000259" key="9">
    <source>
        <dbReference type="PROSITE" id="PS50893"/>
    </source>
</evidence>
<feature type="domain" description="ABC transporter" evidence="9">
    <location>
        <begin position="475"/>
        <end position="710"/>
    </location>
</feature>
<evidence type="ECO:0000313" key="12">
    <source>
        <dbReference type="EMBL" id="MDK2125426.1"/>
    </source>
</evidence>
<dbReference type="Pfam" id="PF00664">
    <property type="entry name" value="ABC_membrane"/>
    <property type="match status" value="1"/>
</dbReference>
<feature type="domain" description="ABC transmembrane type-1" evidence="10">
    <location>
        <begin position="163"/>
        <end position="442"/>
    </location>
</feature>
<dbReference type="SUPFAM" id="SSF90123">
    <property type="entry name" value="ABC transporter transmembrane region"/>
    <property type="match status" value="1"/>
</dbReference>
<dbReference type="InterPro" id="IPR027417">
    <property type="entry name" value="P-loop_NTPase"/>
</dbReference>
<dbReference type="NCBIfam" id="TIGR01846">
    <property type="entry name" value="type_I_sec_HlyB"/>
    <property type="match status" value="1"/>
</dbReference>
<evidence type="ECO:0000256" key="2">
    <source>
        <dbReference type="ARBA" id="ARBA00022475"/>
    </source>
</evidence>
<dbReference type="InterPro" id="IPR003593">
    <property type="entry name" value="AAA+_ATPase"/>
</dbReference>